<sequence>MILPQLSPLDMAVVTALALPLIVLHAGVVNAILAAIQLCFHGARVPLEYIYARFLTRRRDQHPAIRDTTIFEGFMIRGIRVFFPLIPREVFKTTLSTELWTIVLRWRLLSRGFFKLPVHAERVDIRNLGVSCKATWIKQNPTETPDVVVYYVHGGGFGVGSVAFYLEYLLAWHDLLVKAGFKNPAILALDYTLAPEKVYPTQILEVLQGYRVALETAGDASKICLAGDSAGGALLLSLLLEIGAQAGMDKLRRRNNKASEAGTDPRGRLAAPGMAILISPWVTLQSKLHGKSPVDYLERERLWAYGRQYAGQEAMLSLSPASPGSCRDEAMWKAASPTKGYYVMLGKGEMLSGDIDDFVARQKGYGVRVNTLEDASGIHAWPMVRFILSSPERRLEGVDAIVKEISANFAHK</sequence>
<dbReference type="InterPro" id="IPR013094">
    <property type="entry name" value="AB_hydrolase_3"/>
</dbReference>
<evidence type="ECO:0000313" key="4">
    <source>
        <dbReference type="Proteomes" id="UP000039046"/>
    </source>
</evidence>
<accession>A0A0A1TQF7</accession>
<keyword evidence="4" id="KW-1185">Reference proteome</keyword>
<feature type="domain" description="Alpha/beta hydrolase fold-3" evidence="2">
    <location>
        <begin position="149"/>
        <end position="381"/>
    </location>
</feature>
<dbReference type="InterPro" id="IPR050300">
    <property type="entry name" value="GDXG_lipolytic_enzyme"/>
</dbReference>
<dbReference type="SUPFAM" id="SSF53474">
    <property type="entry name" value="alpha/beta-Hydrolases"/>
    <property type="match status" value="1"/>
</dbReference>
<dbReference type="PANTHER" id="PTHR48081:SF2">
    <property type="entry name" value="ALPHA_BETA-HYDROLASE"/>
    <property type="match status" value="1"/>
</dbReference>
<reference evidence="3 4" key="1">
    <citation type="journal article" date="2015" name="Genome Announc.">
        <title>Draft Genome Sequence and Gene Annotation of the Entomopathogenic Fungus Verticillium hemipterigenum.</title>
        <authorList>
            <person name="Horn F."/>
            <person name="Habel A."/>
            <person name="Scharf D.H."/>
            <person name="Dworschak J."/>
            <person name="Brakhage A.A."/>
            <person name="Guthke R."/>
            <person name="Hertweck C."/>
            <person name="Linde J."/>
        </authorList>
    </citation>
    <scope>NUCLEOTIDE SEQUENCE [LARGE SCALE GENOMIC DNA]</scope>
</reference>
<dbReference type="Proteomes" id="UP000039046">
    <property type="component" value="Unassembled WGS sequence"/>
</dbReference>
<protein>
    <recommendedName>
        <fullName evidence="2">Alpha/beta hydrolase fold-3 domain-containing protein</fullName>
    </recommendedName>
</protein>
<evidence type="ECO:0000259" key="2">
    <source>
        <dbReference type="Pfam" id="PF07859"/>
    </source>
</evidence>
<dbReference type="HOGENOM" id="CLU_047269_1_0_1"/>
<dbReference type="AlphaFoldDB" id="A0A0A1TQF7"/>
<dbReference type="InterPro" id="IPR029058">
    <property type="entry name" value="AB_hydrolase_fold"/>
</dbReference>
<name>A0A0A1TQF7_9HYPO</name>
<proteinExistence type="predicted"/>
<dbReference type="OrthoDB" id="408631at2759"/>
<dbReference type="EMBL" id="CDHN01000005">
    <property type="protein sequence ID" value="CEJ93212.1"/>
    <property type="molecule type" value="Genomic_DNA"/>
</dbReference>
<dbReference type="GO" id="GO:0016787">
    <property type="term" value="F:hydrolase activity"/>
    <property type="evidence" value="ECO:0007669"/>
    <property type="project" value="UniProtKB-KW"/>
</dbReference>
<keyword evidence="1" id="KW-0378">Hydrolase</keyword>
<gene>
    <name evidence="3" type="ORF">VHEMI08820</name>
</gene>
<evidence type="ECO:0000256" key="1">
    <source>
        <dbReference type="ARBA" id="ARBA00022801"/>
    </source>
</evidence>
<evidence type="ECO:0000313" key="3">
    <source>
        <dbReference type="EMBL" id="CEJ93212.1"/>
    </source>
</evidence>
<dbReference type="Gene3D" id="3.40.50.1820">
    <property type="entry name" value="alpha/beta hydrolase"/>
    <property type="match status" value="1"/>
</dbReference>
<dbReference type="PANTHER" id="PTHR48081">
    <property type="entry name" value="AB HYDROLASE SUPERFAMILY PROTEIN C4A8.06C"/>
    <property type="match status" value="1"/>
</dbReference>
<organism evidence="3 4">
    <name type="scientific">[Torrubiella] hemipterigena</name>
    <dbReference type="NCBI Taxonomy" id="1531966"/>
    <lineage>
        <taxon>Eukaryota</taxon>
        <taxon>Fungi</taxon>
        <taxon>Dikarya</taxon>
        <taxon>Ascomycota</taxon>
        <taxon>Pezizomycotina</taxon>
        <taxon>Sordariomycetes</taxon>
        <taxon>Hypocreomycetidae</taxon>
        <taxon>Hypocreales</taxon>
        <taxon>Clavicipitaceae</taxon>
        <taxon>Clavicipitaceae incertae sedis</taxon>
        <taxon>'Torrubiella' clade</taxon>
    </lineage>
</organism>
<dbReference type="Pfam" id="PF07859">
    <property type="entry name" value="Abhydrolase_3"/>
    <property type="match status" value="1"/>
</dbReference>